<evidence type="ECO:0000256" key="5">
    <source>
        <dbReference type="PIRSR" id="PIRSR001430-1"/>
    </source>
</evidence>
<dbReference type="GO" id="GO:0003723">
    <property type="term" value="F:RNA binding"/>
    <property type="evidence" value="ECO:0007669"/>
    <property type="project" value="InterPro"/>
</dbReference>
<dbReference type="GO" id="GO:0031119">
    <property type="term" value="P:tRNA pseudouridine synthesis"/>
    <property type="evidence" value="ECO:0007669"/>
    <property type="project" value="UniProtKB-UniRule"/>
</dbReference>
<evidence type="ECO:0000259" key="8">
    <source>
        <dbReference type="Pfam" id="PF01416"/>
    </source>
</evidence>
<dbReference type="PANTHER" id="PTHR11142:SF0">
    <property type="entry name" value="TRNA PSEUDOURIDINE SYNTHASE-LIKE 1"/>
    <property type="match status" value="1"/>
</dbReference>
<protein>
    <recommendedName>
        <fullName evidence="4">tRNA pseudouridine synthase A</fullName>
        <ecNumber evidence="4">5.4.99.12</ecNumber>
    </recommendedName>
    <alternativeName>
        <fullName evidence="4">tRNA pseudouridine(38-40) synthase</fullName>
    </alternativeName>
    <alternativeName>
        <fullName evidence="4">tRNA pseudouridylate synthase I</fullName>
    </alternativeName>
    <alternativeName>
        <fullName evidence="4">tRNA-uridine isomerase I</fullName>
    </alternativeName>
</protein>
<dbReference type="InterPro" id="IPR020094">
    <property type="entry name" value="TruA/RsuA/RluB/E/F_N"/>
</dbReference>
<evidence type="ECO:0000313" key="9">
    <source>
        <dbReference type="EMBL" id="ARN84989.1"/>
    </source>
</evidence>
<dbReference type="PIRSF" id="PIRSF001430">
    <property type="entry name" value="tRNA_psdUrid_synth"/>
    <property type="match status" value="1"/>
</dbReference>
<evidence type="ECO:0000256" key="6">
    <source>
        <dbReference type="PIRSR" id="PIRSR001430-2"/>
    </source>
</evidence>
<reference evidence="9 10" key="1">
    <citation type="submission" date="2014-06" db="EMBL/GenBank/DDBJ databases">
        <title>The genome of the endonuclear symbiont Nucleicultrix amoebiphila.</title>
        <authorList>
            <person name="Schulz F."/>
            <person name="Horn M."/>
        </authorList>
    </citation>
    <scope>NUCLEOTIDE SEQUENCE [LARGE SCALE GENOMIC DNA]</scope>
    <source>
        <strain evidence="9 10">FS5</strain>
    </source>
</reference>
<comment type="similarity">
    <text evidence="1 4 7">Belongs to the tRNA pseudouridine synthase TruA family.</text>
</comment>
<dbReference type="EMBL" id="CP008743">
    <property type="protein sequence ID" value="ARN84989.1"/>
    <property type="molecule type" value="Genomic_DNA"/>
</dbReference>
<dbReference type="CDD" id="cd02570">
    <property type="entry name" value="PseudoU_synth_EcTruA"/>
    <property type="match status" value="1"/>
</dbReference>
<dbReference type="SUPFAM" id="SSF55120">
    <property type="entry name" value="Pseudouridine synthase"/>
    <property type="match status" value="1"/>
</dbReference>
<keyword evidence="2 4" id="KW-0819">tRNA processing</keyword>
<dbReference type="FunFam" id="3.30.70.580:FF:000001">
    <property type="entry name" value="tRNA pseudouridine synthase A"/>
    <property type="match status" value="1"/>
</dbReference>
<dbReference type="InterPro" id="IPR020095">
    <property type="entry name" value="PsdUridine_synth_TruA_C"/>
</dbReference>
<sequence length="247" mass="27573">MHRYKLTLEYDGTSFAGWQRQDNLLTVQEALETAFTKFCGCDIKVHGAGRTDAGVHATGQVAHVDLPKIYEPFVIGQALGFYLETLPISVIHVEPVALDFHARFSATSRTYRYLIINRYAPLVFQKKRVWHVHGQSLDAVKMHEAAQVLVGHHDFTSFRAQLCQAKSPEKTLDLLTVERKGELIEIHAKARSFLHHQVRNFVGTLKLVGAGKLSVDDVKNILAAKDRTKAGPTAPAEGLYLINVGYN</sequence>
<feature type="domain" description="Pseudouridine synthase I TruA alpha/beta" evidence="8">
    <location>
        <begin position="9"/>
        <end position="104"/>
    </location>
</feature>
<organism evidence="9 10">
    <name type="scientific">Candidatus Nucleicultrix amoebiphila FS5</name>
    <dbReference type="NCBI Taxonomy" id="1414854"/>
    <lineage>
        <taxon>Bacteria</taxon>
        <taxon>Pseudomonadati</taxon>
        <taxon>Pseudomonadota</taxon>
        <taxon>Alphaproteobacteria</taxon>
        <taxon>Holosporales</taxon>
        <taxon>Candidatus Nucleicultricaceae</taxon>
        <taxon>Candidatus Nucleicultrix</taxon>
    </lineage>
</organism>
<feature type="active site" description="Nucleophile" evidence="4 5">
    <location>
        <position position="52"/>
    </location>
</feature>
<keyword evidence="10" id="KW-1185">Reference proteome</keyword>
<dbReference type="HAMAP" id="MF_00171">
    <property type="entry name" value="TruA"/>
    <property type="match status" value="1"/>
</dbReference>
<dbReference type="GO" id="GO:0160147">
    <property type="term" value="F:tRNA pseudouridine(38-40) synthase activity"/>
    <property type="evidence" value="ECO:0007669"/>
    <property type="project" value="UniProtKB-EC"/>
</dbReference>
<dbReference type="Proteomes" id="UP000237351">
    <property type="component" value="Chromosome"/>
</dbReference>
<keyword evidence="3 4" id="KW-0413">Isomerase</keyword>
<name>A0A1W6N5F7_9PROT</name>
<dbReference type="PANTHER" id="PTHR11142">
    <property type="entry name" value="PSEUDOURIDYLATE SYNTHASE"/>
    <property type="match status" value="1"/>
</dbReference>
<evidence type="ECO:0000256" key="1">
    <source>
        <dbReference type="ARBA" id="ARBA00009375"/>
    </source>
</evidence>
<proteinExistence type="inferred from homology"/>
<dbReference type="Gene3D" id="3.30.70.580">
    <property type="entry name" value="Pseudouridine synthase I, catalytic domain, N-terminal subdomain"/>
    <property type="match status" value="1"/>
</dbReference>
<accession>A0A1W6N5F7</accession>
<dbReference type="OrthoDB" id="9811823at2"/>
<dbReference type="Pfam" id="PF01416">
    <property type="entry name" value="PseudoU_synth_1"/>
    <property type="match status" value="2"/>
</dbReference>
<evidence type="ECO:0000256" key="7">
    <source>
        <dbReference type="RuleBase" id="RU003792"/>
    </source>
</evidence>
<evidence type="ECO:0000256" key="3">
    <source>
        <dbReference type="ARBA" id="ARBA00023235"/>
    </source>
</evidence>
<gene>
    <name evidence="4" type="primary">truA</name>
    <name evidence="9" type="ORF">GQ61_06470</name>
</gene>
<dbReference type="Gene3D" id="3.30.70.660">
    <property type="entry name" value="Pseudouridine synthase I, catalytic domain, C-terminal subdomain"/>
    <property type="match status" value="1"/>
</dbReference>
<dbReference type="NCBIfam" id="TIGR00071">
    <property type="entry name" value="hisT_truA"/>
    <property type="match status" value="1"/>
</dbReference>
<evidence type="ECO:0000256" key="4">
    <source>
        <dbReference type="HAMAP-Rule" id="MF_00171"/>
    </source>
</evidence>
<dbReference type="InterPro" id="IPR020103">
    <property type="entry name" value="PsdUridine_synth_cat_dom_sf"/>
</dbReference>
<evidence type="ECO:0000256" key="2">
    <source>
        <dbReference type="ARBA" id="ARBA00022694"/>
    </source>
</evidence>
<comment type="subunit">
    <text evidence="4">Homodimer.</text>
</comment>
<evidence type="ECO:0000313" key="10">
    <source>
        <dbReference type="Proteomes" id="UP000237351"/>
    </source>
</evidence>
<dbReference type="KEGG" id="naf:GQ61_06470"/>
<dbReference type="EC" id="5.4.99.12" evidence="4"/>
<comment type="caution">
    <text evidence="4">Lacks conserved residue(s) required for the propagation of feature annotation.</text>
</comment>
<feature type="binding site" evidence="4 6">
    <location>
        <position position="111"/>
    </location>
    <ligand>
        <name>substrate</name>
    </ligand>
</feature>
<dbReference type="AlphaFoldDB" id="A0A1W6N5F7"/>
<dbReference type="InterPro" id="IPR020097">
    <property type="entry name" value="PsdUridine_synth_TruA_a/b_dom"/>
</dbReference>
<dbReference type="STRING" id="1414854.GQ61_06470"/>
<feature type="domain" description="Pseudouridine synthase I TruA alpha/beta" evidence="8">
    <location>
        <begin position="145"/>
        <end position="247"/>
    </location>
</feature>
<comment type="function">
    <text evidence="4">Formation of pseudouridine at positions 38, 39 and 40 in the anticodon stem and loop of transfer RNAs.</text>
</comment>
<dbReference type="InterPro" id="IPR001406">
    <property type="entry name" value="PsdUridine_synth_TruA"/>
</dbReference>
<comment type="catalytic activity">
    <reaction evidence="4 7">
        <text>uridine(38/39/40) in tRNA = pseudouridine(38/39/40) in tRNA</text>
        <dbReference type="Rhea" id="RHEA:22376"/>
        <dbReference type="Rhea" id="RHEA-COMP:10085"/>
        <dbReference type="Rhea" id="RHEA-COMP:10087"/>
        <dbReference type="ChEBI" id="CHEBI:65314"/>
        <dbReference type="ChEBI" id="CHEBI:65315"/>
        <dbReference type="EC" id="5.4.99.12"/>
    </reaction>
</comment>